<gene>
    <name evidence="1" type="ORF">NDU88_006273</name>
</gene>
<reference evidence="1" key="1">
    <citation type="journal article" date="2022" name="bioRxiv">
        <title>Sequencing and chromosome-scale assembly of the giantPleurodeles waltlgenome.</title>
        <authorList>
            <person name="Brown T."/>
            <person name="Elewa A."/>
            <person name="Iarovenko S."/>
            <person name="Subramanian E."/>
            <person name="Araus A.J."/>
            <person name="Petzold A."/>
            <person name="Susuki M."/>
            <person name="Suzuki K.-i.T."/>
            <person name="Hayashi T."/>
            <person name="Toyoda A."/>
            <person name="Oliveira C."/>
            <person name="Osipova E."/>
            <person name="Leigh N.D."/>
            <person name="Simon A."/>
            <person name="Yun M.H."/>
        </authorList>
    </citation>
    <scope>NUCLEOTIDE SEQUENCE</scope>
    <source>
        <strain evidence="1">20211129_DDA</strain>
        <tissue evidence="1">Liver</tissue>
    </source>
</reference>
<evidence type="ECO:0000313" key="1">
    <source>
        <dbReference type="EMBL" id="KAJ1202473.1"/>
    </source>
</evidence>
<sequence>MDQAIQWGASKVVTAPRKILPPLTAPLRVTRRGTSARMPVVERLLPPRPFVAQGPGISQYGGLARSVSLQKPLSSLSFLFSKRRWDHEARRGSVRHSAASPEAPIRMLGGTKTEPMYQASVAVAILATPLGSTLSDVVVLNCIFHFSKLLVF</sequence>
<accession>A0AAV7VLF5</accession>
<keyword evidence="2" id="KW-1185">Reference proteome</keyword>
<dbReference type="AlphaFoldDB" id="A0AAV7VLF5"/>
<dbReference type="EMBL" id="JANPWB010000003">
    <property type="protein sequence ID" value="KAJ1202473.1"/>
    <property type="molecule type" value="Genomic_DNA"/>
</dbReference>
<dbReference type="Proteomes" id="UP001066276">
    <property type="component" value="Chromosome 2_1"/>
</dbReference>
<proteinExistence type="predicted"/>
<evidence type="ECO:0000313" key="2">
    <source>
        <dbReference type="Proteomes" id="UP001066276"/>
    </source>
</evidence>
<protein>
    <submittedName>
        <fullName evidence="1">Uncharacterized protein</fullName>
    </submittedName>
</protein>
<comment type="caution">
    <text evidence="1">The sequence shown here is derived from an EMBL/GenBank/DDBJ whole genome shotgun (WGS) entry which is preliminary data.</text>
</comment>
<name>A0AAV7VLF5_PLEWA</name>
<organism evidence="1 2">
    <name type="scientific">Pleurodeles waltl</name>
    <name type="common">Iberian ribbed newt</name>
    <dbReference type="NCBI Taxonomy" id="8319"/>
    <lineage>
        <taxon>Eukaryota</taxon>
        <taxon>Metazoa</taxon>
        <taxon>Chordata</taxon>
        <taxon>Craniata</taxon>
        <taxon>Vertebrata</taxon>
        <taxon>Euteleostomi</taxon>
        <taxon>Amphibia</taxon>
        <taxon>Batrachia</taxon>
        <taxon>Caudata</taxon>
        <taxon>Salamandroidea</taxon>
        <taxon>Salamandridae</taxon>
        <taxon>Pleurodelinae</taxon>
        <taxon>Pleurodeles</taxon>
    </lineage>
</organism>